<keyword evidence="5 11" id="KW-0863">Zinc-finger</keyword>
<dbReference type="FunFam" id="3.30.160.60:FF:000145">
    <property type="entry name" value="Zinc finger protein 574"/>
    <property type="match status" value="1"/>
</dbReference>
<dbReference type="SMART" id="SM00355">
    <property type="entry name" value="ZnF_C2H2"/>
    <property type="match status" value="7"/>
</dbReference>
<name>A0A1I8NJB8_MUSDO</name>
<evidence type="ECO:0000259" key="13">
    <source>
        <dbReference type="PROSITE" id="PS50157"/>
    </source>
</evidence>
<dbReference type="PROSITE" id="PS00028">
    <property type="entry name" value="ZINC_FINGER_C2H2_1"/>
    <property type="match status" value="6"/>
</dbReference>
<evidence type="ECO:0000256" key="9">
    <source>
        <dbReference type="ARBA" id="ARBA00023163"/>
    </source>
</evidence>
<evidence type="ECO:0000256" key="12">
    <source>
        <dbReference type="SAM" id="MobiDB-lite"/>
    </source>
</evidence>
<dbReference type="GO" id="GO:0005634">
    <property type="term" value="C:nucleus"/>
    <property type="evidence" value="ECO:0007669"/>
    <property type="project" value="UniProtKB-SubCell"/>
</dbReference>
<dbReference type="VEuPathDB" id="VectorBase:MDOMA2_004804"/>
<comment type="subcellular location">
    <subcellularLocation>
        <location evidence="1">Nucleus</location>
    </subcellularLocation>
</comment>
<gene>
    <name evidence="14" type="primary">105262045</name>
    <name evidence="16" type="synonym">LOC105262045</name>
</gene>
<dbReference type="VEuPathDB" id="VectorBase:MDOA016087"/>
<keyword evidence="3" id="KW-0479">Metal-binding</keyword>
<feature type="domain" description="C2H2-type" evidence="13">
    <location>
        <begin position="258"/>
        <end position="285"/>
    </location>
</feature>
<evidence type="ECO:0000256" key="10">
    <source>
        <dbReference type="ARBA" id="ARBA00023242"/>
    </source>
</evidence>
<evidence type="ECO:0000256" key="4">
    <source>
        <dbReference type="ARBA" id="ARBA00022737"/>
    </source>
</evidence>
<dbReference type="InterPro" id="IPR013087">
    <property type="entry name" value="Znf_C2H2_type"/>
</dbReference>
<feature type="compositionally biased region" description="Polar residues" evidence="12">
    <location>
        <begin position="93"/>
        <end position="110"/>
    </location>
</feature>
<dbReference type="SUPFAM" id="SSF57667">
    <property type="entry name" value="beta-beta-alpha zinc fingers"/>
    <property type="match status" value="3"/>
</dbReference>
<proteinExistence type="inferred from homology"/>
<keyword evidence="10" id="KW-0539">Nucleus</keyword>
<dbReference type="Gene3D" id="3.30.160.60">
    <property type="entry name" value="Classic Zinc Finger"/>
    <property type="match status" value="6"/>
</dbReference>
<dbReference type="InterPro" id="IPR036236">
    <property type="entry name" value="Znf_C2H2_sf"/>
</dbReference>
<evidence type="ECO:0000256" key="7">
    <source>
        <dbReference type="ARBA" id="ARBA00023015"/>
    </source>
</evidence>
<dbReference type="InterPro" id="IPR050331">
    <property type="entry name" value="Zinc_finger"/>
</dbReference>
<feature type="region of interest" description="Disordered" evidence="12">
    <location>
        <begin position="47"/>
        <end position="110"/>
    </location>
</feature>
<dbReference type="OrthoDB" id="8895262at2759"/>
<feature type="domain" description="C2H2-type" evidence="13">
    <location>
        <begin position="286"/>
        <end position="313"/>
    </location>
</feature>
<keyword evidence="15" id="KW-1185">Reference proteome</keyword>
<dbReference type="Pfam" id="PF00096">
    <property type="entry name" value="zf-C2H2"/>
    <property type="match status" value="3"/>
</dbReference>
<dbReference type="PANTHER" id="PTHR16515:SF66">
    <property type="entry name" value="C2H2-TYPE DOMAIN-CONTAINING PROTEIN"/>
    <property type="match status" value="1"/>
</dbReference>
<evidence type="ECO:0000256" key="1">
    <source>
        <dbReference type="ARBA" id="ARBA00004123"/>
    </source>
</evidence>
<sequence>MPVKVKTAMVNNLKGLKIKKEREDEVDEAQTLNAKEVLEYANFPIKQEKSHGAGAQTQDFLVVSSPPRRRSTRNLKEPSSPPKRKLSLKDSQSEGNESSDSTTSPKANRQNVEKRFACPDCPRSFNKHSRLVEHQFIHNGEKPFTCDECNKQFRFFHRLEEHKQRHSKQLKFICEICNLGCCTRADYNLHMRHHTNDRRFQCSMCPKAFVRSADLKTHIRVHTGEKPYVCEVCSKSFRANQNLIAHKKLHMGDALKNFKCEYCEKKFLRNIDRKIHMRKHTGEKPYKCKFCDRSYSSNVNVKAHMERDHSEGPVIRKKPGPKPKDWKEQIARQQKLIEELQEKLKQQVKQEEIIVPDCQVIVEEDGLDGEDEKKPDVSGLSVFCVKQESNEEMPEAPNRRVRNIKKEKDVTS</sequence>
<dbReference type="PANTHER" id="PTHR16515">
    <property type="entry name" value="PR DOMAIN ZINC FINGER PROTEIN"/>
    <property type="match status" value="1"/>
</dbReference>
<dbReference type="Proteomes" id="UP001652621">
    <property type="component" value="Unplaced"/>
</dbReference>
<evidence type="ECO:0000256" key="3">
    <source>
        <dbReference type="ARBA" id="ARBA00022723"/>
    </source>
</evidence>
<evidence type="ECO:0000256" key="6">
    <source>
        <dbReference type="ARBA" id="ARBA00022833"/>
    </source>
</evidence>
<evidence type="ECO:0000256" key="8">
    <source>
        <dbReference type="ARBA" id="ARBA00023125"/>
    </source>
</evidence>
<keyword evidence="9" id="KW-0804">Transcription</keyword>
<evidence type="ECO:0000256" key="5">
    <source>
        <dbReference type="ARBA" id="ARBA00022771"/>
    </source>
</evidence>
<keyword evidence="4" id="KW-0677">Repeat</keyword>
<feature type="domain" description="C2H2-type" evidence="13">
    <location>
        <begin position="144"/>
        <end position="171"/>
    </location>
</feature>
<evidence type="ECO:0000313" key="16">
    <source>
        <dbReference type="RefSeq" id="XP_011293929.1"/>
    </source>
</evidence>
<dbReference type="Pfam" id="PF13912">
    <property type="entry name" value="zf-C2H2_6"/>
    <property type="match status" value="2"/>
</dbReference>
<feature type="domain" description="C2H2-type" evidence="13">
    <location>
        <begin position="228"/>
        <end position="255"/>
    </location>
</feature>
<evidence type="ECO:0000256" key="2">
    <source>
        <dbReference type="ARBA" id="ARBA00006991"/>
    </source>
</evidence>
<dbReference type="KEGG" id="mde:105262045"/>
<dbReference type="FunFam" id="3.30.160.60:FF:000100">
    <property type="entry name" value="Zinc finger 45-like"/>
    <property type="match status" value="1"/>
</dbReference>
<feature type="domain" description="C2H2-type" evidence="13">
    <location>
        <begin position="172"/>
        <end position="199"/>
    </location>
</feature>
<dbReference type="RefSeq" id="XP_011293929.1">
    <property type="nucleotide sequence ID" value="XM_011295627.2"/>
</dbReference>
<accession>A0A1I8NJB8</accession>
<feature type="region of interest" description="Disordered" evidence="12">
    <location>
        <begin position="386"/>
        <end position="412"/>
    </location>
</feature>
<dbReference type="GO" id="GO:0003677">
    <property type="term" value="F:DNA binding"/>
    <property type="evidence" value="ECO:0007669"/>
    <property type="project" value="UniProtKB-KW"/>
</dbReference>
<dbReference type="GO" id="GO:0008270">
    <property type="term" value="F:zinc ion binding"/>
    <property type="evidence" value="ECO:0007669"/>
    <property type="project" value="UniProtKB-KW"/>
</dbReference>
<keyword evidence="8" id="KW-0238">DNA-binding</keyword>
<keyword evidence="6" id="KW-0862">Zinc</keyword>
<evidence type="ECO:0000313" key="15">
    <source>
        <dbReference type="Proteomes" id="UP001652621"/>
    </source>
</evidence>
<feature type="domain" description="C2H2-type" evidence="13">
    <location>
        <begin position="116"/>
        <end position="143"/>
    </location>
</feature>
<feature type="region of interest" description="Disordered" evidence="12">
    <location>
        <begin position="304"/>
        <end position="326"/>
    </location>
</feature>
<dbReference type="GO" id="GO:0010468">
    <property type="term" value="P:regulation of gene expression"/>
    <property type="evidence" value="ECO:0007669"/>
    <property type="project" value="TreeGrafter"/>
</dbReference>
<keyword evidence="7" id="KW-0805">Transcription regulation</keyword>
<dbReference type="AlphaFoldDB" id="A0A1I8NJB8"/>
<protein>
    <submittedName>
        <fullName evidence="16">Zinc finger protein 660</fullName>
    </submittedName>
</protein>
<evidence type="ECO:0000256" key="11">
    <source>
        <dbReference type="PROSITE-ProRule" id="PRU00042"/>
    </source>
</evidence>
<reference evidence="16" key="2">
    <citation type="submission" date="2025-04" db="UniProtKB">
        <authorList>
            <consortium name="RefSeq"/>
        </authorList>
    </citation>
    <scope>IDENTIFICATION</scope>
    <source>
        <strain evidence="16">Aabys</strain>
    </source>
</reference>
<dbReference type="PROSITE" id="PS50157">
    <property type="entry name" value="ZINC_FINGER_C2H2_2"/>
    <property type="match status" value="7"/>
</dbReference>
<comment type="similarity">
    <text evidence="2">Belongs to the krueppel C2H2-type zinc-finger protein family.</text>
</comment>
<organism evidence="14">
    <name type="scientific">Musca domestica</name>
    <name type="common">House fly</name>
    <dbReference type="NCBI Taxonomy" id="7370"/>
    <lineage>
        <taxon>Eukaryota</taxon>
        <taxon>Metazoa</taxon>
        <taxon>Ecdysozoa</taxon>
        <taxon>Arthropoda</taxon>
        <taxon>Hexapoda</taxon>
        <taxon>Insecta</taxon>
        <taxon>Pterygota</taxon>
        <taxon>Neoptera</taxon>
        <taxon>Endopterygota</taxon>
        <taxon>Diptera</taxon>
        <taxon>Brachycera</taxon>
        <taxon>Muscomorpha</taxon>
        <taxon>Muscoidea</taxon>
        <taxon>Muscidae</taxon>
        <taxon>Musca</taxon>
    </lineage>
</organism>
<dbReference type="GeneID" id="105262045"/>
<feature type="domain" description="C2H2-type" evidence="13">
    <location>
        <begin position="200"/>
        <end position="227"/>
    </location>
</feature>
<evidence type="ECO:0000313" key="14">
    <source>
        <dbReference type="EnsemblMetazoa" id="MDOA016087-PA"/>
    </source>
</evidence>
<dbReference type="FunFam" id="3.30.160.60:FF:001506">
    <property type="entry name" value="Zinc finger protein"/>
    <property type="match status" value="1"/>
</dbReference>
<reference evidence="14" key="1">
    <citation type="submission" date="2020-05" db="UniProtKB">
        <authorList>
            <consortium name="EnsemblMetazoa"/>
        </authorList>
    </citation>
    <scope>IDENTIFICATION</scope>
    <source>
        <strain evidence="14">Aabys</strain>
    </source>
</reference>
<dbReference type="EnsemblMetazoa" id="MDOA016087-RA">
    <property type="protein sequence ID" value="MDOA016087-PA"/>
    <property type="gene ID" value="MDOA016087"/>
</dbReference>